<dbReference type="GO" id="GO:0004674">
    <property type="term" value="F:protein serine/threonine kinase activity"/>
    <property type="evidence" value="ECO:0007669"/>
    <property type="project" value="TreeGrafter"/>
</dbReference>
<dbReference type="SUPFAM" id="SSF56112">
    <property type="entry name" value="Protein kinase-like (PK-like)"/>
    <property type="match status" value="1"/>
</dbReference>
<accession>A0A9P5NQ77</accession>
<feature type="region of interest" description="Disordered" evidence="2">
    <location>
        <begin position="562"/>
        <end position="691"/>
    </location>
</feature>
<dbReference type="InterPro" id="IPR011009">
    <property type="entry name" value="Kinase-like_dom_sf"/>
</dbReference>
<dbReference type="InterPro" id="IPR008271">
    <property type="entry name" value="Ser/Thr_kinase_AS"/>
</dbReference>
<feature type="compositionally biased region" description="Low complexity" evidence="2">
    <location>
        <begin position="742"/>
        <end position="756"/>
    </location>
</feature>
<keyword evidence="4" id="KW-0418">Kinase</keyword>
<reference evidence="4" key="1">
    <citation type="submission" date="2020-11" db="EMBL/GenBank/DDBJ databases">
        <authorList>
            <consortium name="DOE Joint Genome Institute"/>
            <person name="Ahrendt S."/>
            <person name="Riley R."/>
            <person name="Andreopoulos W."/>
            <person name="LaButti K."/>
            <person name="Pangilinan J."/>
            <person name="Ruiz-duenas F.J."/>
            <person name="Barrasa J.M."/>
            <person name="Sanchez-Garcia M."/>
            <person name="Camarero S."/>
            <person name="Miyauchi S."/>
            <person name="Serrano A."/>
            <person name="Linde D."/>
            <person name="Babiker R."/>
            <person name="Drula E."/>
            <person name="Ayuso-Fernandez I."/>
            <person name="Pacheco R."/>
            <person name="Padilla G."/>
            <person name="Ferreira P."/>
            <person name="Barriuso J."/>
            <person name="Kellner H."/>
            <person name="Castanera R."/>
            <person name="Alfaro M."/>
            <person name="Ramirez L."/>
            <person name="Pisabarro A.G."/>
            <person name="Kuo A."/>
            <person name="Tritt A."/>
            <person name="Lipzen A."/>
            <person name="He G."/>
            <person name="Yan M."/>
            <person name="Ng V."/>
            <person name="Cullen D."/>
            <person name="Martin F."/>
            <person name="Rosso M.-N."/>
            <person name="Henrissat B."/>
            <person name="Hibbett D."/>
            <person name="Martinez A.T."/>
            <person name="Grigoriev I.V."/>
        </authorList>
    </citation>
    <scope>NUCLEOTIDE SEQUENCE</scope>
    <source>
        <strain evidence="4">AH 44721</strain>
    </source>
</reference>
<feature type="region of interest" description="Disordered" evidence="2">
    <location>
        <begin position="349"/>
        <end position="370"/>
    </location>
</feature>
<feature type="region of interest" description="Disordered" evidence="2">
    <location>
        <begin position="443"/>
        <end position="465"/>
    </location>
</feature>
<feature type="domain" description="Protein kinase" evidence="3">
    <location>
        <begin position="58"/>
        <end position="467"/>
    </location>
</feature>
<dbReference type="PROSITE" id="PS00108">
    <property type="entry name" value="PROTEIN_KINASE_ST"/>
    <property type="match status" value="1"/>
</dbReference>
<keyword evidence="4" id="KW-0808">Transferase</keyword>
<feature type="compositionally biased region" description="Low complexity" evidence="2">
    <location>
        <begin position="349"/>
        <end position="364"/>
    </location>
</feature>
<dbReference type="Gene3D" id="1.10.510.10">
    <property type="entry name" value="Transferase(Phosphotransferase) domain 1"/>
    <property type="match status" value="1"/>
</dbReference>
<dbReference type="PROSITE" id="PS50011">
    <property type="entry name" value="PROTEIN_KINASE_DOM"/>
    <property type="match status" value="1"/>
</dbReference>
<dbReference type="Pfam" id="PF00069">
    <property type="entry name" value="Pkinase"/>
    <property type="match status" value="1"/>
</dbReference>
<sequence>MSLSWHLRKTRLASLLQSQGDEDAEGIALDRLMHGQSIIGKTAKTTEIDSLRFQDKDLDVVGTLEYGQFGVVNRLVTCRLNQGVYIRKSIQKKFAMRTRDQCSPQFERDILLQALKADSPWAPHLLCAFQTPTHLNLVMDYAEGGTLWDILESSPHDGRILESDLRWWAPQIVSAIHWCHSLGFAHRDIKPHNFVLTPDAHVLLIDFGSAAPLLPPKADGSQLIPKRYCLVPCGTCDYISPEILEAHEEALVALEMEDEDDIIRFGKQPANEGYGVETDWWSLGAMLYEMAYGHFLHRLLTHAKQRLGRRNVMEITDHPLFDGIDWTTLPTQVAPSNLHLPQFVYSEPKPSAAASDSKAPPAQAEQENSESYSQGFPFSAFFQPSISVSPGLSILRPSPSSGAADSQHQMPSTLSGSWRDGSRAASHFIGFSWGPKLEAFPEELSETDPAQNEQAPPGLEATPRPHIRTPLRQTPLSANITNTHQLSVPLTWGPGTFAPGLGPLHAYTTPIKPYTLSHSPYATLPRTMTGTIRRTAQRRSVSDREAMKQLVDCVGMSARKKVLESGRKPKILGVKGPNGTGGTSGKRSGADGGSGTLRKELRFDKFATPIPGPDYSGASSVKSGSRSRSRSLSDFKPANLNNANDDSDIYVPQEPYNNVNDFDYSSNTSSSDEGDVPPSPSPSPRPGSAMSMMSMTMMSRRSGSMTPTVSGYLSGGNGTGRLRSGSASGLLLVPGDRSVTATLTGTTTTSSGGLLSIPTPSSGGGRSHKDGEFKIGQPPSAGGSALLQSKANSLSTTRDPGMVSRPPTEAPANALPTFDSSTRHKTRRNQLSPPASPAPISSQLRPQPPMPIRRLWHLMEKETILQTRDGIRSRPIRIIRWRERGIHL</sequence>
<dbReference type="OrthoDB" id="3359639at2759"/>
<dbReference type="GO" id="GO:0005524">
    <property type="term" value="F:ATP binding"/>
    <property type="evidence" value="ECO:0007669"/>
    <property type="project" value="InterPro"/>
</dbReference>
<evidence type="ECO:0000256" key="1">
    <source>
        <dbReference type="ARBA" id="ARBA00038271"/>
    </source>
</evidence>
<evidence type="ECO:0000259" key="3">
    <source>
        <dbReference type="PROSITE" id="PS50011"/>
    </source>
</evidence>
<dbReference type="GO" id="GO:0005856">
    <property type="term" value="C:cytoskeleton"/>
    <property type="evidence" value="ECO:0007669"/>
    <property type="project" value="TreeGrafter"/>
</dbReference>
<dbReference type="PANTHER" id="PTHR22988">
    <property type="entry name" value="MYOTONIC DYSTROPHY S/T KINASE-RELATED"/>
    <property type="match status" value="1"/>
</dbReference>
<evidence type="ECO:0000313" key="4">
    <source>
        <dbReference type="EMBL" id="KAF8901457.1"/>
    </source>
</evidence>
<dbReference type="AlphaFoldDB" id="A0A9P5NQ77"/>
<protein>
    <submittedName>
        <fullName evidence="4">Kinase-like domain-containing protein</fullName>
    </submittedName>
</protein>
<organism evidence="4 5">
    <name type="scientific">Gymnopilus junonius</name>
    <name type="common">Spectacular rustgill mushroom</name>
    <name type="synonym">Gymnopilus spectabilis subsp. junonius</name>
    <dbReference type="NCBI Taxonomy" id="109634"/>
    <lineage>
        <taxon>Eukaryota</taxon>
        <taxon>Fungi</taxon>
        <taxon>Dikarya</taxon>
        <taxon>Basidiomycota</taxon>
        <taxon>Agaricomycotina</taxon>
        <taxon>Agaricomycetes</taxon>
        <taxon>Agaricomycetidae</taxon>
        <taxon>Agaricales</taxon>
        <taxon>Agaricineae</taxon>
        <taxon>Hymenogastraceae</taxon>
        <taxon>Gymnopilus</taxon>
    </lineage>
</organism>
<proteinExistence type="inferred from homology"/>
<dbReference type="Proteomes" id="UP000724874">
    <property type="component" value="Unassembled WGS sequence"/>
</dbReference>
<evidence type="ECO:0000313" key="5">
    <source>
        <dbReference type="Proteomes" id="UP000724874"/>
    </source>
</evidence>
<dbReference type="InterPro" id="IPR050839">
    <property type="entry name" value="Rho-assoc_Ser/Thr_Kinase"/>
</dbReference>
<keyword evidence="5" id="KW-1185">Reference proteome</keyword>
<dbReference type="PANTHER" id="PTHR22988:SF75">
    <property type="entry name" value="MYOSIN-16-LIKE"/>
    <property type="match status" value="1"/>
</dbReference>
<comment type="similarity">
    <text evidence="1">Belongs to the protein kinase superfamily. STE Ser/Thr protein kinase family. COT1 subfamily.</text>
</comment>
<dbReference type="Gene3D" id="3.30.200.20">
    <property type="entry name" value="Phosphorylase Kinase, domain 1"/>
    <property type="match status" value="1"/>
</dbReference>
<feature type="compositionally biased region" description="Polar residues" evidence="2">
    <location>
        <begin position="786"/>
        <end position="798"/>
    </location>
</feature>
<dbReference type="EMBL" id="JADNYJ010000041">
    <property type="protein sequence ID" value="KAF8901457.1"/>
    <property type="molecule type" value="Genomic_DNA"/>
</dbReference>
<feature type="region of interest" description="Disordered" evidence="2">
    <location>
        <begin position="393"/>
        <end position="419"/>
    </location>
</feature>
<dbReference type="GO" id="GO:0005737">
    <property type="term" value="C:cytoplasm"/>
    <property type="evidence" value="ECO:0007669"/>
    <property type="project" value="TreeGrafter"/>
</dbReference>
<feature type="region of interest" description="Disordered" evidence="2">
    <location>
        <begin position="742"/>
        <end position="849"/>
    </location>
</feature>
<evidence type="ECO:0000256" key="2">
    <source>
        <dbReference type="SAM" id="MobiDB-lite"/>
    </source>
</evidence>
<gene>
    <name evidence="4" type="ORF">CPB84DRAFT_1846753</name>
</gene>
<feature type="compositionally biased region" description="Polar residues" evidence="2">
    <location>
        <begin position="398"/>
        <end position="416"/>
    </location>
</feature>
<dbReference type="InterPro" id="IPR000719">
    <property type="entry name" value="Prot_kinase_dom"/>
</dbReference>
<comment type="caution">
    <text evidence="4">The sequence shown here is derived from an EMBL/GenBank/DDBJ whole genome shotgun (WGS) entry which is preliminary data.</text>
</comment>
<name>A0A9P5NQ77_GYMJU</name>
<feature type="compositionally biased region" description="Gly residues" evidence="2">
    <location>
        <begin position="576"/>
        <end position="595"/>
    </location>
</feature>
<dbReference type="SMART" id="SM00220">
    <property type="entry name" value="S_TKc"/>
    <property type="match status" value="1"/>
</dbReference>
<dbReference type="GO" id="GO:0031032">
    <property type="term" value="P:actomyosin structure organization"/>
    <property type="evidence" value="ECO:0007669"/>
    <property type="project" value="TreeGrafter"/>
</dbReference>
<feature type="compositionally biased region" description="Polar residues" evidence="2">
    <location>
        <begin position="655"/>
        <end position="668"/>
    </location>
</feature>
<feature type="compositionally biased region" description="Low complexity" evidence="2">
    <location>
        <begin position="616"/>
        <end position="632"/>
    </location>
</feature>